<evidence type="ECO:0000256" key="10">
    <source>
        <dbReference type="SAM" id="Phobius"/>
    </source>
</evidence>
<evidence type="ECO:0000313" key="11">
    <source>
        <dbReference type="EMBL" id="KAJ2776239.1"/>
    </source>
</evidence>
<dbReference type="GO" id="GO:0003735">
    <property type="term" value="F:structural constituent of ribosome"/>
    <property type="evidence" value="ECO:0007669"/>
    <property type="project" value="InterPro"/>
</dbReference>
<dbReference type="Pfam" id="PF00471">
    <property type="entry name" value="Ribosomal_L33"/>
    <property type="match status" value="1"/>
</dbReference>
<proteinExistence type="inferred from homology"/>
<evidence type="ECO:0000256" key="9">
    <source>
        <dbReference type="ARBA" id="ARBA00050768"/>
    </source>
</evidence>
<dbReference type="InterPro" id="IPR051415">
    <property type="entry name" value="LAAT-1"/>
</dbReference>
<comment type="similarity">
    <text evidence="8">Belongs to the laat-1 family.</text>
</comment>
<dbReference type="InterPro" id="IPR006603">
    <property type="entry name" value="PQ-loop_rpt"/>
</dbReference>
<dbReference type="GO" id="GO:0006412">
    <property type="term" value="P:translation"/>
    <property type="evidence" value="ECO:0007669"/>
    <property type="project" value="InterPro"/>
</dbReference>
<keyword evidence="6 10" id="KW-0472">Membrane</keyword>
<dbReference type="PANTHER" id="PTHR16201">
    <property type="entry name" value="SEVEN TRANSMEMBRANE PROTEIN 1-RELATED"/>
    <property type="match status" value="1"/>
</dbReference>
<accession>A0A9W8LEU6</accession>
<dbReference type="Proteomes" id="UP001140172">
    <property type="component" value="Unassembled WGS sequence"/>
</dbReference>
<evidence type="ECO:0000256" key="7">
    <source>
        <dbReference type="ARBA" id="ARBA00023274"/>
    </source>
</evidence>
<keyword evidence="3 10" id="KW-0812">Transmembrane</keyword>
<dbReference type="InterPro" id="IPR038584">
    <property type="entry name" value="Ribosomal_bL33_sf"/>
</dbReference>
<dbReference type="Gene3D" id="1.20.1280.290">
    <property type="match status" value="2"/>
</dbReference>
<organism evidence="11 12">
    <name type="scientific">Coemansia interrupta</name>
    <dbReference type="NCBI Taxonomy" id="1126814"/>
    <lineage>
        <taxon>Eukaryota</taxon>
        <taxon>Fungi</taxon>
        <taxon>Fungi incertae sedis</taxon>
        <taxon>Zoopagomycota</taxon>
        <taxon>Kickxellomycotina</taxon>
        <taxon>Kickxellomycetes</taxon>
        <taxon>Kickxellales</taxon>
        <taxon>Kickxellaceae</taxon>
        <taxon>Coemansia</taxon>
    </lineage>
</organism>
<dbReference type="SMART" id="SM00679">
    <property type="entry name" value="CTNS"/>
    <property type="match status" value="2"/>
</dbReference>
<evidence type="ECO:0000256" key="1">
    <source>
        <dbReference type="ARBA" id="ARBA00004141"/>
    </source>
</evidence>
<dbReference type="Pfam" id="PF04193">
    <property type="entry name" value="PQ-loop"/>
    <property type="match status" value="2"/>
</dbReference>
<dbReference type="AlphaFoldDB" id="A0A9W8LEU6"/>
<feature type="transmembrane region" description="Helical" evidence="10">
    <location>
        <begin position="270"/>
        <end position="288"/>
    </location>
</feature>
<dbReference type="OrthoDB" id="8048523at2759"/>
<keyword evidence="7" id="KW-0687">Ribonucleoprotein</keyword>
<reference evidence="11" key="1">
    <citation type="submission" date="2022-07" db="EMBL/GenBank/DDBJ databases">
        <title>Phylogenomic reconstructions and comparative analyses of Kickxellomycotina fungi.</title>
        <authorList>
            <person name="Reynolds N.K."/>
            <person name="Stajich J.E."/>
            <person name="Barry K."/>
            <person name="Grigoriev I.V."/>
            <person name="Crous P."/>
            <person name="Smith M.E."/>
        </authorList>
    </citation>
    <scope>NUCLEOTIDE SEQUENCE</scope>
    <source>
        <strain evidence="11">BCRC 34489</strain>
    </source>
</reference>
<evidence type="ECO:0000256" key="8">
    <source>
        <dbReference type="ARBA" id="ARBA00038039"/>
    </source>
</evidence>
<feature type="transmembrane region" description="Helical" evidence="10">
    <location>
        <begin position="87"/>
        <end position="110"/>
    </location>
</feature>
<evidence type="ECO:0000256" key="5">
    <source>
        <dbReference type="ARBA" id="ARBA00022989"/>
    </source>
</evidence>
<keyword evidence="4" id="KW-0689">Ribosomal protein</keyword>
<evidence type="ECO:0000256" key="2">
    <source>
        <dbReference type="ARBA" id="ARBA00007596"/>
    </source>
</evidence>
<dbReference type="FunFam" id="1.20.1280.290:FF:000009">
    <property type="entry name" value="PQ loop repeat family protein"/>
    <property type="match status" value="1"/>
</dbReference>
<feature type="transmembrane region" description="Helical" evidence="10">
    <location>
        <begin position="25"/>
        <end position="46"/>
    </location>
</feature>
<feature type="transmembrane region" description="Helical" evidence="10">
    <location>
        <begin position="170"/>
        <end position="188"/>
    </location>
</feature>
<feature type="transmembrane region" description="Helical" evidence="10">
    <location>
        <begin position="58"/>
        <end position="81"/>
    </location>
</feature>
<evidence type="ECO:0000256" key="6">
    <source>
        <dbReference type="ARBA" id="ARBA00023136"/>
    </source>
</evidence>
<dbReference type="EMBL" id="JANBUM010000511">
    <property type="protein sequence ID" value="KAJ2776239.1"/>
    <property type="molecule type" value="Genomic_DNA"/>
</dbReference>
<dbReference type="Gene3D" id="2.20.28.120">
    <property type="entry name" value="Ribosomal protein L33"/>
    <property type="match status" value="1"/>
</dbReference>
<protein>
    <submittedName>
        <fullName evidence="11">Uncharacterized protein</fullName>
    </submittedName>
</protein>
<dbReference type="GO" id="GO:0005840">
    <property type="term" value="C:ribosome"/>
    <property type="evidence" value="ECO:0007669"/>
    <property type="project" value="UniProtKB-KW"/>
</dbReference>
<feature type="transmembrane region" description="Helical" evidence="10">
    <location>
        <begin position="237"/>
        <end position="258"/>
    </location>
</feature>
<evidence type="ECO:0000256" key="4">
    <source>
        <dbReference type="ARBA" id="ARBA00022980"/>
    </source>
</evidence>
<comment type="catalytic activity">
    <reaction evidence="9">
        <text>L-histidine(out) + L-arginine(in) = L-histidine(in) + L-arginine(out)</text>
        <dbReference type="Rhea" id="RHEA:71063"/>
        <dbReference type="ChEBI" id="CHEBI:32682"/>
        <dbReference type="ChEBI" id="CHEBI:57595"/>
    </reaction>
</comment>
<dbReference type="GO" id="GO:0098852">
    <property type="term" value="C:lytic vacuole membrane"/>
    <property type="evidence" value="ECO:0007669"/>
    <property type="project" value="UniProtKB-ARBA"/>
</dbReference>
<dbReference type="NCBIfam" id="TIGR01023">
    <property type="entry name" value="rpmG_bact"/>
    <property type="match status" value="1"/>
</dbReference>
<evidence type="ECO:0000313" key="12">
    <source>
        <dbReference type="Proteomes" id="UP001140172"/>
    </source>
</evidence>
<evidence type="ECO:0000256" key="3">
    <source>
        <dbReference type="ARBA" id="ARBA00022692"/>
    </source>
</evidence>
<gene>
    <name evidence="11" type="ORF">GGI15_004904</name>
</gene>
<comment type="caution">
    <text evidence="11">The sequence shown here is derived from an EMBL/GenBank/DDBJ whole genome shotgun (WGS) entry which is preliminary data.</text>
</comment>
<comment type="subcellular location">
    <subcellularLocation>
        <location evidence="1">Membrane</location>
        <topology evidence="1">Multi-pass membrane protein</topology>
    </subcellularLocation>
</comment>
<dbReference type="SUPFAM" id="SSF57829">
    <property type="entry name" value="Zn-binding ribosomal proteins"/>
    <property type="match status" value="1"/>
</dbReference>
<sequence>MCPEWNGITSIWWTEALFGQCIYSYWNACSGAFGVMSIVLWVLALLPQVHKNWRRKSTVGLSTSLLMFWMFGDFMNLAGVVMLRQQLFQVLLGIYFVMTDFMLVVQYFVYRPAKTVYSPTAECLLVPHSVQCISSPIGSGYDSIAQAHVWEAERTFVLSGNSKKHLWKSWMSKIAMAVLFLVVGRWILTKSWRSQVSLSCESVGFYMSWGGSISYHVSRLPQLWLNWKRRSVEGLSLIMFLIILGANGTYAASMLTLLPVADPGYLRRSFAFIYGPIVSIILDLFVLAQFNVYRKRVVQEDAQSRNILVRLISSAGTGFTYVKQRPRTAAYRLSMMKFDPRVNKHVLFTEHKIK</sequence>
<name>A0A9W8LEU6_9FUNG</name>
<dbReference type="GO" id="GO:0015174">
    <property type="term" value="F:basic amino acid transmembrane transporter activity"/>
    <property type="evidence" value="ECO:0007669"/>
    <property type="project" value="UniProtKB-ARBA"/>
</dbReference>
<dbReference type="InterPro" id="IPR001705">
    <property type="entry name" value="Ribosomal_bL33"/>
</dbReference>
<keyword evidence="5 10" id="KW-1133">Transmembrane helix</keyword>
<dbReference type="GO" id="GO:1990904">
    <property type="term" value="C:ribonucleoprotein complex"/>
    <property type="evidence" value="ECO:0007669"/>
    <property type="project" value="UniProtKB-KW"/>
</dbReference>
<dbReference type="InterPro" id="IPR011332">
    <property type="entry name" value="Ribosomal_zn-bd"/>
</dbReference>
<keyword evidence="12" id="KW-1185">Reference proteome</keyword>
<dbReference type="GO" id="GO:0034486">
    <property type="term" value="P:vacuolar transmembrane transport"/>
    <property type="evidence" value="ECO:0007669"/>
    <property type="project" value="UniProtKB-ARBA"/>
</dbReference>
<comment type="similarity">
    <text evidence="2">Belongs to the bacterial ribosomal protein bL33 family.</text>
</comment>